<dbReference type="AlphaFoldDB" id="A0A9D4TW71"/>
<dbReference type="PANTHER" id="PTHR47457:SF1">
    <property type="entry name" value="BTB DOMAIN-CONTAINING PROTEIN-RELATED"/>
    <property type="match status" value="1"/>
</dbReference>
<evidence type="ECO:0000313" key="4">
    <source>
        <dbReference type="Proteomes" id="UP001055712"/>
    </source>
</evidence>
<dbReference type="InterPro" id="IPR022041">
    <property type="entry name" value="Methyltransf_FA"/>
</dbReference>
<dbReference type="Gene3D" id="1.25.40.420">
    <property type="match status" value="1"/>
</dbReference>
<dbReference type="Pfam" id="PF12248">
    <property type="entry name" value="Methyltransf_FA"/>
    <property type="match status" value="1"/>
</dbReference>
<comment type="caution">
    <text evidence="3">The sequence shown here is derived from an EMBL/GenBank/DDBJ whole genome shotgun (WGS) entry which is preliminary data.</text>
</comment>
<proteinExistence type="predicted"/>
<dbReference type="EMBL" id="SIDB01000002">
    <property type="protein sequence ID" value="KAI3436268.1"/>
    <property type="molecule type" value="Genomic_DNA"/>
</dbReference>
<protein>
    <recommendedName>
        <fullName evidence="2">BACK domain-containing protein</fullName>
    </recommendedName>
</protein>
<gene>
    <name evidence="3" type="ORF">D9Q98_002321</name>
</gene>
<evidence type="ECO:0000259" key="2">
    <source>
        <dbReference type="SMART" id="SM00875"/>
    </source>
</evidence>
<dbReference type="Proteomes" id="UP001055712">
    <property type="component" value="Unassembled WGS sequence"/>
</dbReference>
<feature type="region of interest" description="Disordered" evidence="1">
    <location>
        <begin position="62"/>
        <end position="87"/>
    </location>
</feature>
<organism evidence="3 4">
    <name type="scientific">Chlorella vulgaris</name>
    <name type="common">Green alga</name>
    <dbReference type="NCBI Taxonomy" id="3077"/>
    <lineage>
        <taxon>Eukaryota</taxon>
        <taxon>Viridiplantae</taxon>
        <taxon>Chlorophyta</taxon>
        <taxon>core chlorophytes</taxon>
        <taxon>Trebouxiophyceae</taxon>
        <taxon>Chlorellales</taxon>
        <taxon>Chlorellaceae</taxon>
        <taxon>Chlorella clade</taxon>
        <taxon>Chlorella</taxon>
    </lineage>
</organism>
<name>A0A9D4TW71_CHLVU</name>
<reference evidence="3" key="1">
    <citation type="journal article" date="2019" name="Plant J.">
        <title>Chlorella vulgaris genome assembly and annotation reveals the molecular basis for metabolic acclimation to high light conditions.</title>
        <authorList>
            <person name="Cecchin M."/>
            <person name="Marcolungo L."/>
            <person name="Rossato M."/>
            <person name="Girolomoni L."/>
            <person name="Cosentino E."/>
            <person name="Cuine S."/>
            <person name="Li-Beisson Y."/>
            <person name="Delledonne M."/>
            <person name="Ballottari M."/>
        </authorList>
    </citation>
    <scope>NUCLEOTIDE SEQUENCE</scope>
    <source>
        <strain evidence="3">211/11P</strain>
    </source>
</reference>
<accession>A0A9D4TW71</accession>
<dbReference type="SMART" id="SM00875">
    <property type="entry name" value="BACK"/>
    <property type="match status" value="1"/>
</dbReference>
<dbReference type="Gene3D" id="2.60.120.260">
    <property type="entry name" value="Galactose-binding domain-like"/>
    <property type="match status" value="1"/>
</dbReference>
<reference evidence="3" key="2">
    <citation type="submission" date="2020-11" db="EMBL/GenBank/DDBJ databases">
        <authorList>
            <person name="Cecchin M."/>
            <person name="Marcolungo L."/>
            <person name="Rossato M."/>
            <person name="Girolomoni L."/>
            <person name="Cosentino E."/>
            <person name="Cuine S."/>
            <person name="Li-Beisson Y."/>
            <person name="Delledonne M."/>
            <person name="Ballottari M."/>
        </authorList>
    </citation>
    <scope>NUCLEOTIDE SEQUENCE</scope>
    <source>
        <strain evidence="3">211/11P</strain>
        <tissue evidence="3">Whole cell</tissue>
    </source>
</reference>
<dbReference type="InterPro" id="IPR008979">
    <property type="entry name" value="Galactose-bd-like_sf"/>
</dbReference>
<dbReference type="InterPro" id="IPR011705">
    <property type="entry name" value="BACK"/>
</dbReference>
<keyword evidence="4" id="KW-1185">Reference proteome</keyword>
<evidence type="ECO:0000256" key="1">
    <source>
        <dbReference type="SAM" id="MobiDB-lite"/>
    </source>
</evidence>
<sequence>MPQASSGVWSSGNVLVVPPLEAVWLTGSELQLQEGRGCLSFEVKADNDATVLLKQQSGSRRWQHLTAKGGGRGAAAAADGQHAPAQGSPVEQNYTVILGSHRNSCLKFEKDGELCCMVPTSPEARLSATCFSKYWINYNAGCISVGAGEPGEGLCYSWTDPEPIPSIRFAGLSAWDKHVGYRNLRMHPALAQLPLSPALKQHHVEGLSANQQPQQGLPGEAPLAQHGKALPSLLECCQAALLQSFSPLGVCDLLQVADCLSPVADGLRSQAIEFAAAQLSAVVTEDLLGFCSLSTATLEEILCSQSLDCAEKCVFDAVMTWAGYGCEVADASSACHPLQDLAQLLPCIRFPLMNDDELAAVAAHPMCGRSVLLQELLQEAAEARREEDARGPQAQLAQRGAISMQDKRHVRALTASERLASSRFQLRRAPGCTELLYLYDGDRNGVCWHLGTACGTQPWVNPVLAGRLAVRASSPACRSTDPKALAGHGFARCNFAGPRMEGGQLSSWWVLDLGPGHRLICNHYTLRHDGSTDFLRSWVLQGSNDGSSWFDLRRHISDRTIRMPGQYASWPLSSHAAAVPYRFFRLLLVGPNPEAANQHHVCLSFWELYGFLYNSKQQQNAATDDAPTSAA</sequence>
<feature type="compositionally biased region" description="Low complexity" evidence="1">
    <location>
        <begin position="74"/>
        <end position="87"/>
    </location>
</feature>
<evidence type="ECO:0000313" key="3">
    <source>
        <dbReference type="EMBL" id="KAI3436268.1"/>
    </source>
</evidence>
<dbReference type="OrthoDB" id="19132at2759"/>
<dbReference type="PANTHER" id="PTHR47457">
    <property type="entry name" value="OS05G0345500 PROTEIN"/>
    <property type="match status" value="1"/>
</dbReference>
<feature type="domain" description="BACK" evidence="2">
    <location>
        <begin position="250"/>
        <end position="362"/>
    </location>
</feature>
<dbReference type="Pfam" id="PF07707">
    <property type="entry name" value="BACK"/>
    <property type="match status" value="1"/>
</dbReference>
<dbReference type="SUPFAM" id="SSF49785">
    <property type="entry name" value="Galactose-binding domain-like"/>
    <property type="match status" value="1"/>
</dbReference>